<sequence>MFSLLSIYLQYRRQVAAERQARATVAALPVRAAAVAKAELPLAA</sequence>
<proteinExistence type="predicted"/>
<comment type="caution">
    <text evidence="1">The sequence shown here is derived from an EMBL/GenBank/DDBJ whole genome shotgun (WGS) entry which is preliminary data.</text>
</comment>
<reference evidence="1 2" key="1">
    <citation type="submission" date="2020-08" db="EMBL/GenBank/DDBJ databases">
        <title>Genomic Encyclopedia of Type Strains, Phase IV (KMG-IV): sequencing the most valuable type-strain genomes for metagenomic binning, comparative biology and taxonomic classification.</title>
        <authorList>
            <person name="Goeker M."/>
        </authorList>
    </citation>
    <scope>NUCLEOTIDE SEQUENCE [LARGE SCALE GENOMIC DNA]</scope>
    <source>
        <strain evidence="1 2">DSM 26736</strain>
    </source>
</reference>
<dbReference type="RefSeq" id="WP_281393060.1">
    <property type="nucleotide sequence ID" value="NZ_JACIJF010000003.1"/>
</dbReference>
<dbReference type="EMBL" id="JACIJF010000003">
    <property type="protein sequence ID" value="MBB5710254.1"/>
    <property type="molecule type" value="Genomic_DNA"/>
</dbReference>
<protein>
    <submittedName>
        <fullName evidence="1">Uncharacterized protein</fullName>
    </submittedName>
</protein>
<accession>A0A840YBN0</accession>
<dbReference type="Proteomes" id="UP000527143">
    <property type="component" value="Unassembled WGS sequence"/>
</dbReference>
<evidence type="ECO:0000313" key="1">
    <source>
        <dbReference type="EMBL" id="MBB5710254.1"/>
    </source>
</evidence>
<gene>
    <name evidence="1" type="ORF">FHT02_001482</name>
</gene>
<organism evidence="1 2">
    <name type="scientific">Sphingomonas xinjiangensis</name>
    <dbReference type="NCBI Taxonomy" id="643568"/>
    <lineage>
        <taxon>Bacteria</taxon>
        <taxon>Pseudomonadati</taxon>
        <taxon>Pseudomonadota</taxon>
        <taxon>Alphaproteobacteria</taxon>
        <taxon>Sphingomonadales</taxon>
        <taxon>Sphingomonadaceae</taxon>
        <taxon>Sphingomonas</taxon>
    </lineage>
</organism>
<keyword evidence="2" id="KW-1185">Reference proteome</keyword>
<dbReference type="AlphaFoldDB" id="A0A840YBN0"/>
<name>A0A840YBN0_9SPHN</name>
<evidence type="ECO:0000313" key="2">
    <source>
        <dbReference type="Proteomes" id="UP000527143"/>
    </source>
</evidence>